<dbReference type="AlphaFoldDB" id="A0A554JCC9"/>
<accession>A0A554JCC9</accession>
<feature type="domain" description="Amidohydrolase 3" evidence="1">
    <location>
        <begin position="50"/>
        <end position="117"/>
    </location>
</feature>
<comment type="caution">
    <text evidence="2">The sequence shown here is derived from an EMBL/GenBank/DDBJ whole genome shotgun (WGS) entry which is preliminary data.</text>
</comment>
<protein>
    <submittedName>
        <fullName evidence="2">D-aminoacylase (Aspartate, glutamate ETC)</fullName>
    </submittedName>
</protein>
<dbReference type="Gene3D" id="3.20.20.140">
    <property type="entry name" value="Metal-dependent hydrolases"/>
    <property type="match status" value="1"/>
</dbReference>
<sequence>EQKQVHELLSHALGIVATDGAGFPIKGRESLVHPRCFGSMPKFLSLVLKEKICSIEQAIQKMTSIPAAKVGLKHRGVLAVDNYADIVVFDESINSNASFSNPFKQPTGIDLVLVNGRKALVNGELTQKLNGRVLRKHS</sequence>
<dbReference type="GO" id="GO:0016810">
    <property type="term" value="F:hydrolase activity, acting on carbon-nitrogen (but not peptide) bonds"/>
    <property type="evidence" value="ECO:0007669"/>
    <property type="project" value="InterPro"/>
</dbReference>
<dbReference type="SUPFAM" id="SSF51556">
    <property type="entry name" value="Metallo-dependent hydrolases"/>
    <property type="match status" value="1"/>
</dbReference>
<dbReference type="InterPro" id="IPR032466">
    <property type="entry name" value="Metal_Hydrolase"/>
</dbReference>
<organism evidence="2 3">
    <name type="scientific">Candidatus Doudnabacteria bacterium Gr01-1014_77</name>
    <dbReference type="NCBI Taxonomy" id="2017133"/>
    <lineage>
        <taxon>Bacteria</taxon>
        <taxon>Candidatus Doudnaibacteriota</taxon>
    </lineage>
</organism>
<dbReference type="EMBL" id="VMFF01000021">
    <property type="protein sequence ID" value="TSC65940.1"/>
    <property type="molecule type" value="Genomic_DNA"/>
</dbReference>
<dbReference type="Pfam" id="PF07969">
    <property type="entry name" value="Amidohydro_3"/>
    <property type="match status" value="1"/>
</dbReference>
<evidence type="ECO:0000313" key="2">
    <source>
        <dbReference type="EMBL" id="TSC65940.1"/>
    </source>
</evidence>
<evidence type="ECO:0000259" key="1">
    <source>
        <dbReference type="Pfam" id="PF07969"/>
    </source>
</evidence>
<reference evidence="2 3" key="1">
    <citation type="submission" date="2017-07" db="EMBL/GenBank/DDBJ databases">
        <title>Mechanisms for carbon and nitrogen cycling indicate functional differentiation within the Candidate Phyla Radiation.</title>
        <authorList>
            <person name="Danczak R.E."/>
            <person name="Johnston M.D."/>
            <person name="Kenah C."/>
            <person name="Slattery M."/>
            <person name="Wrighton K.C."/>
            <person name="Wilkins M.J."/>
        </authorList>
    </citation>
    <scope>NUCLEOTIDE SEQUENCE [LARGE SCALE GENOMIC DNA]</scope>
    <source>
        <strain evidence="2">Gr01-1014_77</strain>
    </source>
</reference>
<name>A0A554JCC9_9BACT</name>
<gene>
    <name evidence="2" type="ORF">G01um101477_289</name>
</gene>
<proteinExistence type="predicted"/>
<dbReference type="SUPFAM" id="SSF51338">
    <property type="entry name" value="Composite domain of metallo-dependent hydrolases"/>
    <property type="match status" value="1"/>
</dbReference>
<dbReference type="Proteomes" id="UP000319613">
    <property type="component" value="Unassembled WGS sequence"/>
</dbReference>
<dbReference type="InterPro" id="IPR011059">
    <property type="entry name" value="Metal-dep_hydrolase_composite"/>
</dbReference>
<feature type="non-terminal residue" evidence="2">
    <location>
        <position position="1"/>
    </location>
</feature>
<evidence type="ECO:0000313" key="3">
    <source>
        <dbReference type="Proteomes" id="UP000319613"/>
    </source>
</evidence>
<dbReference type="InterPro" id="IPR013108">
    <property type="entry name" value="Amidohydro_3"/>
</dbReference>